<dbReference type="RefSeq" id="WP_164327002.1">
    <property type="nucleotide sequence ID" value="NZ_BMNG01000004.1"/>
</dbReference>
<feature type="domain" description="SnoaL-like" evidence="1">
    <location>
        <begin position="28"/>
        <end position="150"/>
    </location>
</feature>
<dbReference type="InterPro" id="IPR037401">
    <property type="entry name" value="SnoaL-like"/>
</dbReference>
<evidence type="ECO:0000313" key="2">
    <source>
        <dbReference type="EMBL" id="GGO41927.1"/>
    </source>
</evidence>
<keyword evidence="3" id="KW-1185">Reference proteome</keyword>
<sequence length="173" mass="19327">MPEVSEASASSAATGSPIPYDQLLTRLRELEDQQALRALMIRGWHALDRKDWQTWIDCWAEDAVLEFAPWGTLRGRDLIRARVTEAESGYAAMQHHILNMHFDVEGDHARGIGYMWFVAVPHAERPDDHYAMGGPYAWTYARGAEGWRLTGQRLGVAWTGGQDTAGAFTPEGA</sequence>
<evidence type="ECO:0000313" key="3">
    <source>
        <dbReference type="Proteomes" id="UP000656881"/>
    </source>
</evidence>
<evidence type="ECO:0000259" key="1">
    <source>
        <dbReference type="Pfam" id="PF13577"/>
    </source>
</evidence>
<dbReference type="CDD" id="cd00531">
    <property type="entry name" value="NTF2_like"/>
    <property type="match status" value="1"/>
</dbReference>
<dbReference type="EMBL" id="BMNG01000004">
    <property type="protein sequence ID" value="GGO41927.1"/>
    <property type="molecule type" value="Genomic_DNA"/>
</dbReference>
<dbReference type="Proteomes" id="UP000656881">
    <property type="component" value="Unassembled WGS sequence"/>
</dbReference>
<accession>A0ABQ2LQQ9</accession>
<gene>
    <name evidence="2" type="ORF">GCM10012286_22490</name>
</gene>
<dbReference type="InterPro" id="IPR032710">
    <property type="entry name" value="NTF2-like_dom_sf"/>
</dbReference>
<dbReference type="Pfam" id="PF13577">
    <property type="entry name" value="SnoaL_4"/>
    <property type="match status" value="1"/>
</dbReference>
<name>A0ABQ2LQQ9_9ACTN</name>
<protein>
    <recommendedName>
        <fullName evidence="1">SnoaL-like domain-containing protein</fullName>
    </recommendedName>
</protein>
<organism evidence="2 3">
    <name type="scientific">Streptomyces lasiicapitis</name>
    <dbReference type="NCBI Taxonomy" id="1923961"/>
    <lineage>
        <taxon>Bacteria</taxon>
        <taxon>Bacillati</taxon>
        <taxon>Actinomycetota</taxon>
        <taxon>Actinomycetes</taxon>
        <taxon>Kitasatosporales</taxon>
        <taxon>Streptomycetaceae</taxon>
        <taxon>Streptomyces</taxon>
    </lineage>
</organism>
<dbReference type="SUPFAM" id="SSF54427">
    <property type="entry name" value="NTF2-like"/>
    <property type="match status" value="1"/>
</dbReference>
<dbReference type="Gene3D" id="3.10.450.50">
    <property type="match status" value="1"/>
</dbReference>
<comment type="caution">
    <text evidence="2">The sequence shown here is derived from an EMBL/GenBank/DDBJ whole genome shotgun (WGS) entry which is preliminary data.</text>
</comment>
<proteinExistence type="predicted"/>
<reference evidence="3" key="1">
    <citation type="journal article" date="2019" name="Int. J. Syst. Evol. Microbiol.">
        <title>The Global Catalogue of Microorganisms (GCM) 10K type strain sequencing project: providing services to taxonomists for standard genome sequencing and annotation.</title>
        <authorList>
            <consortium name="The Broad Institute Genomics Platform"/>
            <consortium name="The Broad Institute Genome Sequencing Center for Infectious Disease"/>
            <person name="Wu L."/>
            <person name="Ma J."/>
        </authorList>
    </citation>
    <scope>NUCLEOTIDE SEQUENCE [LARGE SCALE GENOMIC DNA]</scope>
    <source>
        <strain evidence="3">CGMCC 4.7349</strain>
    </source>
</reference>